<comment type="caution">
    <text evidence="4">The sequence shown here is derived from an EMBL/GenBank/DDBJ whole genome shotgun (WGS) entry which is preliminary data.</text>
</comment>
<dbReference type="Pfam" id="PF05225">
    <property type="entry name" value="HTH_psq"/>
    <property type="match status" value="1"/>
</dbReference>
<dbReference type="InterPro" id="IPR050863">
    <property type="entry name" value="CenT-Element_Derived"/>
</dbReference>
<feature type="region of interest" description="Disordered" evidence="2">
    <location>
        <begin position="341"/>
        <end position="404"/>
    </location>
</feature>
<comment type="subcellular location">
    <subcellularLocation>
        <location evidence="1">Nucleus</location>
    </subcellularLocation>
</comment>
<evidence type="ECO:0000256" key="1">
    <source>
        <dbReference type="ARBA" id="ARBA00004123"/>
    </source>
</evidence>
<evidence type="ECO:0000313" key="4">
    <source>
        <dbReference type="EMBL" id="KAJ8871279.1"/>
    </source>
</evidence>
<gene>
    <name evidence="4" type="ORF">PR048_027587</name>
</gene>
<dbReference type="Gene3D" id="1.10.10.60">
    <property type="entry name" value="Homeodomain-like"/>
    <property type="match status" value="1"/>
</dbReference>
<accession>A0ABQ9GGX8</accession>
<proteinExistence type="predicted"/>
<dbReference type="InterPro" id="IPR009057">
    <property type="entry name" value="Homeodomain-like_sf"/>
</dbReference>
<feature type="region of interest" description="Disordered" evidence="2">
    <location>
        <begin position="419"/>
        <end position="439"/>
    </location>
</feature>
<sequence>MVGKYIIKTTRQSWDEVSMQQAIDAVNGGEMGWLRAAKTFRVPQATLRRRAKNKNKQIKGVEKGLRRFQSTFVREIEHELVSHLQQLESRLFGMTCIDVMHLAYQIAEQNNIPHRFSHEKKGAGWDWLKRFRMRNPEIALRKPEPTSAARTMGFTKPQVANFFKVYEDIVLSEEISPTRIYNIDESSLYNAKNPQNVFTTEKKNNAERGMHVTMVVCMNTTGNFVPPALIFPRKNWKNELTDGAPLGTLGIAHESGWMTGEIFVKWLEHLTHCTHRLQPMDVACYGPMKTYYNQEVSKWLKTHPGRAVTDVSNAKSGSNNTGLWTLNPDVFEEHPFATAETTDRQMIQESSQNMPDRGELQECQSQSVSVPTQSEFQTQTRRQPRFGALPGTQHTSSSSVSDFSNPFGILLIKKAKNSSEFIRSPEQQPNDEAATEEDD</sequence>
<evidence type="ECO:0000259" key="3">
    <source>
        <dbReference type="Pfam" id="PF05225"/>
    </source>
</evidence>
<organism evidence="4 5">
    <name type="scientific">Dryococelus australis</name>
    <dbReference type="NCBI Taxonomy" id="614101"/>
    <lineage>
        <taxon>Eukaryota</taxon>
        <taxon>Metazoa</taxon>
        <taxon>Ecdysozoa</taxon>
        <taxon>Arthropoda</taxon>
        <taxon>Hexapoda</taxon>
        <taxon>Insecta</taxon>
        <taxon>Pterygota</taxon>
        <taxon>Neoptera</taxon>
        <taxon>Polyneoptera</taxon>
        <taxon>Phasmatodea</taxon>
        <taxon>Verophasmatodea</taxon>
        <taxon>Anareolatae</taxon>
        <taxon>Phasmatidae</taxon>
        <taxon>Eurycanthinae</taxon>
        <taxon>Dryococelus</taxon>
    </lineage>
</organism>
<dbReference type="Proteomes" id="UP001159363">
    <property type="component" value="Chromosome 11"/>
</dbReference>
<feature type="compositionally biased region" description="Polar residues" evidence="2">
    <location>
        <begin position="419"/>
        <end position="430"/>
    </location>
</feature>
<dbReference type="InterPro" id="IPR007889">
    <property type="entry name" value="HTH_Psq"/>
</dbReference>
<evidence type="ECO:0000313" key="5">
    <source>
        <dbReference type="Proteomes" id="UP001159363"/>
    </source>
</evidence>
<reference evidence="4 5" key="1">
    <citation type="submission" date="2023-02" db="EMBL/GenBank/DDBJ databases">
        <title>LHISI_Scaffold_Assembly.</title>
        <authorList>
            <person name="Stuart O.P."/>
            <person name="Cleave R."/>
            <person name="Magrath M.J.L."/>
            <person name="Mikheyev A.S."/>
        </authorList>
    </citation>
    <scope>NUCLEOTIDE SEQUENCE [LARGE SCALE GENOMIC DNA]</scope>
    <source>
        <strain evidence="4">Daus_M_001</strain>
        <tissue evidence="4">Leg muscle</tissue>
    </source>
</reference>
<dbReference type="SUPFAM" id="SSF46689">
    <property type="entry name" value="Homeodomain-like"/>
    <property type="match status" value="1"/>
</dbReference>
<feature type="compositionally biased region" description="Polar residues" evidence="2">
    <location>
        <begin position="344"/>
        <end position="354"/>
    </location>
</feature>
<dbReference type="PANTHER" id="PTHR19303">
    <property type="entry name" value="TRANSPOSON"/>
    <property type="match status" value="1"/>
</dbReference>
<name>A0ABQ9GGX8_9NEOP</name>
<dbReference type="EMBL" id="JARBHB010000012">
    <property type="protein sequence ID" value="KAJ8871279.1"/>
    <property type="molecule type" value="Genomic_DNA"/>
</dbReference>
<keyword evidence="5" id="KW-1185">Reference proteome</keyword>
<dbReference type="PANTHER" id="PTHR19303:SF74">
    <property type="entry name" value="POGO TRANSPOSABLE ELEMENT WITH KRAB DOMAIN"/>
    <property type="match status" value="1"/>
</dbReference>
<feature type="compositionally biased region" description="Polar residues" evidence="2">
    <location>
        <begin position="362"/>
        <end position="381"/>
    </location>
</feature>
<feature type="domain" description="HTH psq-type" evidence="3">
    <location>
        <begin position="18"/>
        <end position="54"/>
    </location>
</feature>
<evidence type="ECO:0000256" key="2">
    <source>
        <dbReference type="SAM" id="MobiDB-lite"/>
    </source>
</evidence>
<protein>
    <recommendedName>
        <fullName evidence="3">HTH psq-type domain-containing protein</fullName>
    </recommendedName>
</protein>